<accession>A0A699IJ44</accession>
<proteinExistence type="predicted"/>
<reference evidence="1" key="1">
    <citation type="journal article" date="2019" name="Sci. Rep.">
        <title>Draft genome of Tanacetum cinerariifolium, the natural source of mosquito coil.</title>
        <authorList>
            <person name="Yamashiro T."/>
            <person name="Shiraishi A."/>
            <person name="Satake H."/>
            <person name="Nakayama K."/>
        </authorList>
    </citation>
    <scope>NUCLEOTIDE SEQUENCE</scope>
</reference>
<dbReference type="EMBL" id="BKCJ010298699">
    <property type="protein sequence ID" value="GEZ59844.1"/>
    <property type="molecule type" value="Genomic_DNA"/>
</dbReference>
<dbReference type="AlphaFoldDB" id="A0A699IJ44"/>
<protein>
    <submittedName>
        <fullName evidence="1">Uncharacterized mitochondrial protein AtMg00810-like</fullName>
    </submittedName>
</protein>
<comment type="caution">
    <text evidence="1">The sequence shown here is derived from an EMBL/GenBank/DDBJ whole genome shotgun (WGS) entry which is preliminary data.</text>
</comment>
<gene>
    <name evidence="1" type="ORF">Tci_531817</name>
</gene>
<sequence>MFKLNLEPLAPKLVKNKDAHIGYIKHSRDNANILWEIVKNARALNPLDSNLDSACCPNWSVVFGLWMLKAYDRKSLSSHQLRQKHSESTTKDPMIIETIHVDFDELTAISSKQFSSGPGPKLLTPRTMSSGLVQNILLQHLPIISAPEPTISTGTASSTTIDQDALSTSTLQTTLATLSPVIHLDVEEADHDTEVTHIDNNPSFDILIPEPSSKESSSQIEAMQEELNEFKCLEVYELVPRPDCVMIITLKWIYKVKLDELGANTLMVKKSKLDEDPQGKVVDSSRNHGMIGTLMYLTASRLDLLFVVCMCARYQAKPTKNTYMWLKESFDTYMDPEK</sequence>
<evidence type="ECO:0000313" key="1">
    <source>
        <dbReference type="EMBL" id="GEZ59844.1"/>
    </source>
</evidence>
<organism evidence="1">
    <name type="scientific">Tanacetum cinerariifolium</name>
    <name type="common">Dalmatian daisy</name>
    <name type="synonym">Chrysanthemum cinerariifolium</name>
    <dbReference type="NCBI Taxonomy" id="118510"/>
    <lineage>
        <taxon>Eukaryota</taxon>
        <taxon>Viridiplantae</taxon>
        <taxon>Streptophyta</taxon>
        <taxon>Embryophyta</taxon>
        <taxon>Tracheophyta</taxon>
        <taxon>Spermatophyta</taxon>
        <taxon>Magnoliopsida</taxon>
        <taxon>eudicotyledons</taxon>
        <taxon>Gunneridae</taxon>
        <taxon>Pentapetalae</taxon>
        <taxon>asterids</taxon>
        <taxon>campanulids</taxon>
        <taxon>Asterales</taxon>
        <taxon>Asteraceae</taxon>
        <taxon>Asteroideae</taxon>
        <taxon>Anthemideae</taxon>
        <taxon>Anthemidinae</taxon>
        <taxon>Tanacetum</taxon>
    </lineage>
</organism>
<feature type="non-terminal residue" evidence="1">
    <location>
        <position position="338"/>
    </location>
</feature>
<name>A0A699IJ44_TANCI</name>